<reference evidence="4 5" key="1">
    <citation type="submission" date="2013-08" db="EMBL/GenBank/DDBJ databases">
        <title>Genome sequencing of Cellulomonas carbonis T26.</title>
        <authorList>
            <person name="Chen F."/>
            <person name="Li Y."/>
            <person name="Wang G."/>
        </authorList>
    </citation>
    <scope>NUCLEOTIDE SEQUENCE [LARGE SCALE GENOMIC DNA]</scope>
    <source>
        <strain evidence="4 5">T26</strain>
    </source>
</reference>
<dbReference type="OrthoDB" id="119679at2"/>
<evidence type="ECO:0000259" key="3">
    <source>
        <dbReference type="PROSITE" id="PS51352"/>
    </source>
</evidence>
<dbReference type="Gene3D" id="3.40.30.10">
    <property type="entry name" value="Glutaredoxin"/>
    <property type="match status" value="1"/>
</dbReference>
<dbReference type="SUPFAM" id="SSF52833">
    <property type="entry name" value="Thioredoxin-like"/>
    <property type="match status" value="1"/>
</dbReference>
<keyword evidence="5" id="KW-1185">Reference proteome</keyword>
<dbReference type="AlphaFoldDB" id="A0A0A0BRD6"/>
<gene>
    <name evidence="4" type="ORF">N868_16350</name>
</gene>
<evidence type="ECO:0000256" key="2">
    <source>
        <dbReference type="SAM" id="Phobius"/>
    </source>
</evidence>
<dbReference type="InterPro" id="IPR000643">
    <property type="entry name" value="Iodothyronine_deiodinase"/>
</dbReference>
<dbReference type="RefSeq" id="WP_052426299.1">
    <property type="nucleotide sequence ID" value="NZ_AXCY01000060.1"/>
</dbReference>
<comment type="caution">
    <text evidence="4">The sequence shown here is derived from an EMBL/GenBank/DDBJ whole genome shotgun (WGS) entry which is preliminary data.</text>
</comment>
<dbReference type="PROSITE" id="PS51352">
    <property type="entry name" value="THIOREDOXIN_2"/>
    <property type="match status" value="1"/>
</dbReference>
<feature type="region of interest" description="Disordered" evidence="1">
    <location>
        <begin position="1"/>
        <end position="23"/>
    </location>
</feature>
<keyword evidence="2" id="KW-0812">Transmembrane</keyword>
<dbReference type="InterPro" id="IPR013766">
    <property type="entry name" value="Thioredoxin_domain"/>
</dbReference>
<feature type="domain" description="Thioredoxin" evidence="3">
    <location>
        <begin position="49"/>
        <end position="201"/>
    </location>
</feature>
<proteinExistence type="predicted"/>
<evidence type="ECO:0000313" key="4">
    <source>
        <dbReference type="EMBL" id="KGM10182.1"/>
    </source>
</evidence>
<reference evidence="4 5" key="2">
    <citation type="journal article" date="2015" name="Stand. Genomic Sci.">
        <title>Draft genome sequence of Cellulomonas carbonis T26(T) and comparative analysis of six Cellulomonas genomes.</title>
        <authorList>
            <person name="Zhuang W."/>
            <person name="Zhang S."/>
            <person name="Xia X."/>
            <person name="Wang G."/>
        </authorList>
    </citation>
    <scope>NUCLEOTIDE SEQUENCE [LARGE SCALE GENOMIC DNA]</scope>
    <source>
        <strain evidence="4 5">T26</strain>
    </source>
</reference>
<accession>A0A0A0BRD6</accession>
<name>A0A0A0BRD6_9CELL</name>
<feature type="compositionally biased region" description="Low complexity" evidence="1">
    <location>
        <begin position="1"/>
        <end position="11"/>
    </location>
</feature>
<keyword evidence="2" id="KW-0472">Membrane</keyword>
<dbReference type="EMBL" id="AXCY01000060">
    <property type="protein sequence ID" value="KGM10182.1"/>
    <property type="molecule type" value="Genomic_DNA"/>
</dbReference>
<dbReference type="Pfam" id="PF00837">
    <property type="entry name" value="T4_deiodinase"/>
    <property type="match status" value="1"/>
</dbReference>
<evidence type="ECO:0000256" key="1">
    <source>
        <dbReference type="SAM" id="MobiDB-lite"/>
    </source>
</evidence>
<organism evidence="4 5">
    <name type="scientific">Cellulomonas carbonis T26</name>
    <dbReference type="NCBI Taxonomy" id="947969"/>
    <lineage>
        <taxon>Bacteria</taxon>
        <taxon>Bacillati</taxon>
        <taxon>Actinomycetota</taxon>
        <taxon>Actinomycetes</taxon>
        <taxon>Micrococcales</taxon>
        <taxon>Cellulomonadaceae</taxon>
        <taxon>Cellulomonas</taxon>
    </lineage>
</organism>
<evidence type="ECO:0000313" key="5">
    <source>
        <dbReference type="Proteomes" id="UP000029839"/>
    </source>
</evidence>
<sequence length="286" mass="30560">MRTTTHDTTGTTDRDAGRPAAAAAADRYRFDTFRTHHMLEDLRYRRSDPAPGDLVPAFDLPTLDGGRLRSDALGARPVLLVLGSRTCPVTRSGVPRIDALLDEYGDRVRFVLVQTREAHPGDVITQPGTAQDKLAAAAAMAADLGVRHEVAVDDVDGTLHRALGTKPNAAYVLTPEGRISARIHWANDDRAVRDALEDVLRGRRSARRSRTVAPLVRAVGHLPAVVDRAGPKAARDVRRAAPPMTVLARVSQWFAPLPTDRRGPAAATVLAGVVAAVSAVIAVALG</sequence>
<keyword evidence="2" id="KW-1133">Transmembrane helix</keyword>
<dbReference type="GO" id="GO:0004800">
    <property type="term" value="F:thyroxine 5'-deiodinase activity"/>
    <property type="evidence" value="ECO:0007669"/>
    <property type="project" value="InterPro"/>
</dbReference>
<feature type="transmembrane region" description="Helical" evidence="2">
    <location>
        <begin position="265"/>
        <end position="285"/>
    </location>
</feature>
<protein>
    <submittedName>
        <fullName evidence="4">Alkyl hydroperoxide reductase</fullName>
    </submittedName>
</protein>
<dbReference type="InterPro" id="IPR036249">
    <property type="entry name" value="Thioredoxin-like_sf"/>
</dbReference>
<dbReference type="Proteomes" id="UP000029839">
    <property type="component" value="Unassembled WGS sequence"/>
</dbReference>